<name>A0ABN6N9Q3_9BACT</name>
<dbReference type="InterPro" id="IPR050177">
    <property type="entry name" value="Lipid_A_modif_metabolic_enz"/>
</dbReference>
<dbReference type="Pfam" id="PF01370">
    <property type="entry name" value="Epimerase"/>
    <property type="match status" value="1"/>
</dbReference>
<evidence type="ECO:0000259" key="1">
    <source>
        <dbReference type="Pfam" id="PF01370"/>
    </source>
</evidence>
<dbReference type="PANTHER" id="PTHR43245">
    <property type="entry name" value="BIFUNCTIONAL POLYMYXIN RESISTANCE PROTEIN ARNA"/>
    <property type="match status" value="1"/>
</dbReference>
<evidence type="ECO:0000313" key="3">
    <source>
        <dbReference type="Proteomes" id="UP001162734"/>
    </source>
</evidence>
<protein>
    <recommendedName>
        <fullName evidence="1">NAD-dependent epimerase/dehydratase domain-containing protein</fullName>
    </recommendedName>
</protein>
<dbReference type="InterPro" id="IPR036291">
    <property type="entry name" value="NAD(P)-bd_dom_sf"/>
</dbReference>
<sequence length="334" mass="36128">MRALLIGGTRFVGYLLARRLLAGGHEVTVLNRGTLADPFGPEVEKLRADRTGPALGEALRGRSFDAVFDFAGYTAEDGRRAAELLDGRVGHYLAVSTGQVYLVREGAPRPAREADYDGPVMARPAEAEELAEWEYGVGKRGYEDALRAAHAARGFPVTVVRIPMVNGERDYYRRIERYLWRLGQGGPVLLPDGGGHATRHVYGGEVARFLALAAGRPETFGQAYNLAQEETPTLRELVAALRDLLGSASPLAAAPAELLRARGLDPLLLSPFSGAWMSFLDPSRARDALGFRHEPLASYLGRIVASWLAHPPEDAPPGAERRGDELALAAELLG</sequence>
<dbReference type="Proteomes" id="UP001162734">
    <property type="component" value="Chromosome"/>
</dbReference>
<dbReference type="InterPro" id="IPR001509">
    <property type="entry name" value="Epimerase_deHydtase"/>
</dbReference>
<dbReference type="EMBL" id="AP025592">
    <property type="protein sequence ID" value="BDG09980.1"/>
    <property type="molecule type" value="Genomic_DNA"/>
</dbReference>
<proteinExistence type="predicted"/>
<keyword evidence="3" id="KW-1185">Reference proteome</keyword>
<dbReference type="Gene3D" id="3.40.50.720">
    <property type="entry name" value="NAD(P)-binding Rossmann-like Domain"/>
    <property type="match status" value="1"/>
</dbReference>
<feature type="domain" description="NAD-dependent epimerase/dehydratase" evidence="1">
    <location>
        <begin position="4"/>
        <end position="227"/>
    </location>
</feature>
<gene>
    <name evidence="2" type="ORF">AMPC_30930</name>
</gene>
<accession>A0ABN6N9Q3</accession>
<evidence type="ECO:0000313" key="2">
    <source>
        <dbReference type="EMBL" id="BDG09980.1"/>
    </source>
</evidence>
<dbReference type="RefSeq" id="WP_248342377.1">
    <property type="nucleotide sequence ID" value="NZ_AP025592.1"/>
</dbReference>
<organism evidence="2 3">
    <name type="scientific">Anaeromyxobacter paludicola</name>
    <dbReference type="NCBI Taxonomy" id="2918171"/>
    <lineage>
        <taxon>Bacteria</taxon>
        <taxon>Pseudomonadati</taxon>
        <taxon>Myxococcota</taxon>
        <taxon>Myxococcia</taxon>
        <taxon>Myxococcales</taxon>
        <taxon>Cystobacterineae</taxon>
        <taxon>Anaeromyxobacteraceae</taxon>
        <taxon>Anaeromyxobacter</taxon>
    </lineage>
</organism>
<reference evidence="3" key="1">
    <citation type="journal article" date="2022" name="Int. J. Syst. Evol. Microbiol.">
        <title>Anaeromyxobacter oryzae sp. nov., Anaeromyxobacter diazotrophicus sp. nov. and Anaeromyxobacter paludicola sp. nov., isolated from paddy soils.</title>
        <authorList>
            <person name="Itoh H."/>
            <person name="Xu Z."/>
            <person name="Mise K."/>
            <person name="Masuda Y."/>
            <person name="Ushijima N."/>
            <person name="Hayakawa C."/>
            <person name="Shiratori Y."/>
            <person name="Senoo K."/>
        </authorList>
    </citation>
    <scope>NUCLEOTIDE SEQUENCE [LARGE SCALE GENOMIC DNA]</scope>
    <source>
        <strain evidence="3">Red630</strain>
    </source>
</reference>
<dbReference type="SUPFAM" id="SSF51735">
    <property type="entry name" value="NAD(P)-binding Rossmann-fold domains"/>
    <property type="match status" value="1"/>
</dbReference>